<keyword evidence="2 5" id="KW-0812">Transmembrane</keyword>
<accession>W4HNI8</accession>
<feature type="domain" description="Integral membrane bound transporter" evidence="6">
    <location>
        <begin position="184"/>
        <end position="302"/>
    </location>
</feature>
<feature type="transmembrane region" description="Helical" evidence="5">
    <location>
        <begin position="194"/>
        <end position="212"/>
    </location>
</feature>
<feature type="transmembrane region" description="Helical" evidence="5">
    <location>
        <begin position="168"/>
        <end position="188"/>
    </location>
</feature>
<evidence type="ECO:0000256" key="3">
    <source>
        <dbReference type="ARBA" id="ARBA00022989"/>
    </source>
</evidence>
<protein>
    <recommendedName>
        <fullName evidence="6">Integral membrane bound transporter domain-containing protein</fullName>
    </recommendedName>
</protein>
<dbReference type="RefSeq" id="WP_043843071.1">
    <property type="nucleotide sequence ID" value="NZ_AQQW01000003.1"/>
</dbReference>
<feature type="transmembrane region" description="Helical" evidence="5">
    <location>
        <begin position="20"/>
        <end position="49"/>
    </location>
</feature>
<feature type="transmembrane region" description="Helical" evidence="5">
    <location>
        <begin position="130"/>
        <end position="147"/>
    </location>
</feature>
<evidence type="ECO:0000256" key="1">
    <source>
        <dbReference type="ARBA" id="ARBA00004141"/>
    </source>
</evidence>
<gene>
    <name evidence="7" type="ORF">ATO8_06636</name>
</gene>
<evidence type="ECO:0000313" key="7">
    <source>
        <dbReference type="EMBL" id="ETW13686.1"/>
    </source>
</evidence>
<dbReference type="Proteomes" id="UP000019063">
    <property type="component" value="Unassembled WGS sequence"/>
</dbReference>
<dbReference type="GO" id="GO:0016020">
    <property type="term" value="C:membrane"/>
    <property type="evidence" value="ECO:0007669"/>
    <property type="project" value="UniProtKB-SubCell"/>
</dbReference>
<sequence>MFEATRRFVADGDSPMPWMGVLTILCAVVAPTVLAVSFLGQLGAAVFVASMPAHLAAKQSGVSVAIAVTIITGLGGVLALGSLEMALVVSVVLSGLTALAFRHGLAQPCLRALFTWTVFTGPIMPADEKPLVLILYCAAVVWSVWVTRALKQEADAEDRQESSQTYSALFGVLLGVGLLISIYVGARFFGSHGFWFPLTFVILWIPPFGNLFSRTAKRTAGTVAGVVLALILGLLVEEVWIRALIALAMVPVAFRLLPVSYVTFTALLTLVILEALSLVADMNALAGERLLSMFAAAVMALVLGAIGLGLLRWIKPEAMDELMQGG</sequence>
<dbReference type="EMBL" id="AQQW01000003">
    <property type="protein sequence ID" value="ETW13686.1"/>
    <property type="molecule type" value="Genomic_DNA"/>
</dbReference>
<organism evidence="7 8">
    <name type="scientific">Roseivivax marinus</name>
    <dbReference type="NCBI Taxonomy" id="1379903"/>
    <lineage>
        <taxon>Bacteria</taxon>
        <taxon>Pseudomonadati</taxon>
        <taxon>Pseudomonadota</taxon>
        <taxon>Alphaproteobacteria</taxon>
        <taxon>Rhodobacterales</taxon>
        <taxon>Roseobacteraceae</taxon>
        <taxon>Roseivivax</taxon>
    </lineage>
</organism>
<evidence type="ECO:0000256" key="2">
    <source>
        <dbReference type="ARBA" id="ARBA00022692"/>
    </source>
</evidence>
<evidence type="ECO:0000313" key="8">
    <source>
        <dbReference type="Proteomes" id="UP000019063"/>
    </source>
</evidence>
<dbReference type="InterPro" id="IPR049453">
    <property type="entry name" value="Memb_transporter_dom"/>
</dbReference>
<feature type="transmembrane region" description="Helical" evidence="5">
    <location>
        <begin position="219"/>
        <end position="236"/>
    </location>
</feature>
<reference evidence="7 8" key="1">
    <citation type="journal article" date="2014" name="Antonie Van Leeuwenhoek">
        <title>Roseivivax atlanticus sp. nov., isolated from surface seawater of the Atlantic Ocean.</title>
        <authorList>
            <person name="Li G."/>
            <person name="Lai Q."/>
            <person name="Liu X."/>
            <person name="Sun F."/>
            <person name="Shao Z."/>
        </authorList>
    </citation>
    <scope>NUCLEOTIDE SEQUENCE [LARGE SCALE GENOMIC DNA]</scope>
    <source>
        <strain evidence="7 8">22II-s10s</strain>
    </source>
</reference>
<keyword evidence="3 5" id="KW-1133">Transmembrane helix</keyword>
<proteinExistence type="predicted"/>
<evidence type="ECO:0000256" key="5">
    <source>
        <dbReference type="SAM" id="Phobius"/>
    </source>
</evidence>
<evidence type="ECO:0000259" key="6">
    <source>
        <dbReference type="Pfam" id="PF13515"/>
    </source>
</evidence>
<keyword evidence="4 5" id="KW-0472">Membrane</keyword>
<comment type="subcellular location">
    <subcellularLocation>
        <location evidence="1">Membrane</location>
        <topology evidence="1">Multi-pass membrane protein</topology>
    </subcellularLocation>
</comment>
<name>W4HNI8_9RHOB</name>
<dbReference type="Pfam" id="PF13515">
    <property type="entry name" value="FUSC_2"/>
    <property type="match status" value="1"/>
</dbReference>
<dbReference type="eggNOG" id="ENOG502ZC98">
    <property type="taxonomic scope" value="Bacteria"/>
</dbReference>
<comment type="caution">
    <text evidence="7">The sequence shown here is derived from an EMBL/GenBank/DDBJ whole genome shotgun (WGS) entry which is preliminary data.</text>
</comment>
<feature type="transmembrane region" description="Helical" evidence="5">
    <location>
        <begin position="256"/>
        <end position="279"/>
    </location>
</feature>
<evidence type="ECO:0000256" key="4">
    <source>
        <dbReference type="ARBA" id="ARBA00023136"/>
    </source>
</evidence>
<feature type="transmembrane region" description="Helical" evidence="5">
    <location>
        <begin position="61"/>
        <end position="79"/>
    </location>
</feature>
<feature type="transmembrane region" description="Helical" evidence="5">
    <location>
        <begin position="291"/>
        <end position="314"/>
    </location>
</feature>
<keyword evidence="8" id="KW-1185">Reference proteome</keyword>
<dbReference type="AlphaFoldDB" id="W4HNI8"/>